<keyword evidence="2" id="KW-1185">Reference proteome</keyword>
<protein>
    <submittedName>
        <fullName evidence="1">Uncharacterized protein</fullName>
    </submittedName>
</protein>
<evidence type="ECO:0000313" key="1">
    <source>
        <dbReference type="EMBL" id="MBF5059116.1"/>
    </source>
</evidence>
<gene>
    <name evidence="1" type="ORF">NEPTK9_000623</name>
</gene>
<dbReference type="Proteomes" id="UP001194714">
    <property type="component" value="Unassembled WGS sequence"/>
</dbReference>
<comment type="caution">
    <text evidence="1">The sequence shown here is derived from an EMBL/GenBank/DDBJ whole genome shotgun (WGS) entry which is preliminary data.</text>
</comment>
<reference evidence="1 2" key="1">
    <citation type="submission" date="2020-01" db="EMBL/GenBank/DDBJ databases">
        <title>Draft genome sequence of Cand. Neptunochlamydia vexilliferae K9.</title>
        <authorList>
            <person name="Schulz F."/>
            <person name="Koestlbacher S."/>
            <person name="Wascher F."/>
            <person name="Pizzetti I."/>
            <person name="Horn M."/>
        </authorList>
    </citation>
    <scope>NUCLEOTIDE SEQUENCE [LARGE SCALE GENOMIC DNA]</scope>
    <source>
        <strain evidence="1 2">K9</strain>
    </source>
</reference>
<evidence type="ECO:0000313" key="2">
    <source>
        <dbReference type="Proteomes" id="UP001194714"/>
    </source>
</evidence>
<accession>A0ABS0AYA6</accession>
<sequence>MLQIITGVEKQLKNREAFFEYLAVHSKWEKVLQTSYKDKWEQAQENAINACEKFFELLEETQNPNQKDIANYPLLEKLLTGYNKAFKTKRLEILPFYSGKEFLPLARARITEDFIKEQNLESLLP</sequence>
<dbReference type="RefSeq" id="WP_194847414.1">
    <property type="nucleotide sequence ID" value="NZ_JAAEJV010000011.1"/>
</dbReference>
<name>A0ABS0AYA6_9BACT</name>
<proteinExistence type="predicted"/>
<organism evidence="1 2">
    <name type="scientific">Candidatus Neptunichlamydia vexilliferae</name>
    <dbReference type="NCBI Taxonomy" id="1651774"/>
    <lineage>
        <taxon>Bacteria</taxon>
        <taxon>Pseudomonadati</taxon>
        <taxon>Chlamydiota</taxon>
        <taxon>Chlamydiia</taxon>
        <taxon>Parachlamydiales</taxon>
        <taxon>Simkaniaceae</taxon>
        <taxon>Candidatus Neptunichlamydia</taxon>
    </lineage>
</organism>
<dbReference type="EMBL" id="JAAEJV010000011">
    <property type="protein sequence ID" value="MBF5059116.1"/>
    <property type="molecule type" value="Genomic_DNA"/>
</dbReference>